<protein>
    <submittedName>
        <fullName evidence="3">Ubiquitin carboxyl-terminal hydrolase 3</fullName>
    </submittedName>
</protein>
<dbReference type="PROSITE" id="PS50235">
    <property type="entry name" value="USP_3"/>
    <property type="match status" value="1"/>
</dbReference>
<dbReference type="Gene3D" id="3.90.70.10">
    <property type="entry name" value="Cysteine proteinases"/>
    <property type="match status" value="1"/>
</dbReference>
<keyword evidence="3" id="KW-0378">Hydrolase</keyword>
<name>A0ABR3S5A1_9PLEO</name>
<dbReference type="CDD" id="cd02257">
    <property type="entry name" value="Peptidase_C19"/>
    <property type="match status" value="1"/>
</dbReference>
<organism evidence="3 4">
    <name type="scientific">Paraconiothyrium brasiliense</name>
    <dbReference type="NCBI Taxonomy" id="300254"/>
    <lineage>
        <taxon>Eukaryota</taxon>
        <taxon>Fungi</taxon>
        <taxon>Dikarya</taxon>
        <taxon>Ascomycota</taxon>
        <taxon>Pezizomycotina</taxon>
        <taxon>Dothideomycetes</taxon>
        <taxon>Pleosporomycetidae</taxon>
        <taxon>Pleosporales</taxon>
        <taxon>Massarineae</taxon>
        <taxon>Didymosphaeriaceae</taxon>
        <taxon>Paraconiothyrium</taxon>
    </lineage>
</organism>
<dbReference type="Pfam" id="PF00443">
    <property type="entry name" value="UCH"/>
    <property type="match status" value="1"/>
</dbReference>
<dbReference type="SUPFAM" id="SSF54001">
    <property type="entry name" value="Cysteine proteinases"/>
    <property type="match status" value="1"/>
</dbReference>
<accession>A0ABR3S5A1</accession>
<sequence length="501" mass="57542">MTDKLLQTILNRQSDIMRSMNLQQADLATFVSMQNNKRDGSLINKMQETLNAIQDLKISITTSKSGKALDHSSSQPSAALSLSNVMPGPSLPRSSTPRGLIRDHGRHTCYMNSILQALAAVDPYELERESGVPVGMQPQMNRNRTDSDYYETSIYRLENYELNLMWEFLHLLKLLRSKGLSAAVPPFAFQFTFARLSGLSDYKGREEQDTAEYFCALLNHLGDDSSYGRVLRRLFRIHTSEIVKCSNFPEEKEVSDPSWYMSLKPFPRLQTTTVVDVIDKPTQAQAISVNRLFEYNAKYYDGCPYDSEGCKHQKTLRFLEPLPDFLMLKFLRHEVIKGKTDWDSSNKLAYKVLFDEQACTIDLSQYVGADGSEENQHVYKLRTVIYHSGSTYATGHYFAVSRTDEGGSNNWWQCNDSSVSKVSTGPYPVGDLKYSQAYMALYEKVQPDDSTSKFQKQRTEHEKEQDMKKEDNEEQGEKQEQEQEQEHHRGEIQPKEVYDQW</sequence>
<evidence type="ECO:0000313" key="3">
    <source>
        <dbReference type="EMBL" id="KAL1611876.1"/>
    </source>
</evidence>
<feature type="domain" description="USP" evidence="2">
    <location>
        <begin position="98"/>
        <end position="445"/>
    </location>
</feature>
<evidence type="ECO:0000313" key="4">
    <source>
        <dbReference type="Proteomes" id="UP001521785"/>
    </source>
</evidence>
<dbReference type="InterPro" id="IPR001394">
    <property type="entry name" value="Peptidase_C19_UCH"/>
</dbReference>
<dbReference type="InterPro" id="IPR038765">
    <property type="entry name" value="Papain-like_cys_pep_sf"/>
</dbReference>
<dbReference type="GO" id="GO:0016787">
    <property type="term" value="F:hydrolase activity"/>
    <property type="evidence" value="ECO:0007669"/>
    <property type="project" value="UniProtKB-KW"/>
</dbReference>
<proteinExistence type="predicted"/>
<reference evidence="3 4" key="1">
    <citation type="submission" date="2024-02" db="EMBL/GenBank/DDBJ databases">
        <title>De novo assembly and annotation of 12 fungi associated with fruit tree decline syndrome in Ontario, Canada.</title>
        <authorList>
            <person name="Sulman M."/>
            <person name="Ellouze W."/>
            <person name="Ilyukhin E."/>
        </authorList>
    </citation>
    <scope>NUCLEOTIDE SEQUENCE [LARGE SCALE GENOMIC DNA]</scope>
    <source>
        <strain evidence="3 4">M42-189</strain>
    </source>
</reference>
<dbReference type="InterPro" id="IPR050185">
    <property type="entry name" value="Ub_carboxyl-term_hydrolase"/>
</dbReference>
<evidence type="ECO:0000256" key="1">
    <source>
        <dbReference type="SAM" id="MobiDB-lite"/>
    </source>
</evidence>
<feature type="region of interest" description="Disordered" evidence="1">
    <location>
        <begin position="446"/>
        <end position="501"/>
    </location>
</feature>
<evidence type="ECO:0000259" key="2">
    <source>
        <dbReference type="PROSITE" id="PS50235"/>
    </source>
</evidence>
<dbReference type="InterPro" id="IPR028889">
    <property type="entry name" value="USP"/>
</dbReference>
<gene>
    <name evidence="3" type="primary">USP3</name>
    <name evidence="3" type="ORF">SLS60_000097</name>
</gene>
<comment type="caution">
    <text evidence="3">The sequence shown here is derived from an EMBL/GenBank/DDBJ whole genome shotgun (WGS) entry which is preliminary data.</text>
</comment>
<dbReference type="Proteomes" id="UP001521785">
    <property type="component" value="Unassembled WGS sequence"/>
</dbReference>
<dbReference type="PANTHER" id="PTHR21646">
    <property type="entry name" value="UBIQUITIN CARBOXYL-TERMINAL HYDROLASE"/>
    <property type="match status" value="1"/>
</dbReference>
<dbReference type="PANTHER" id="PTHR21646:SF86">
    <property type="entry name" value="UBIQUITIN CARBOXYL-TERMINAL HYDROLASE"/>
    <property type="match status" value="1"/>
</dbReference>
<feature type="region of interest" description="Disordered" evidence="1">
    <location>
        <begin position="66"/>
        <end position="98"/>
    </location>
</feature>
<feature type="compositionally biased region" description="Low complexity" evidence="1">
    <location>
        <begin position="72"/>
        <end position="83"/>
    </location>
</feature>
<keyword evidence="4" id="KW-1185">Reference proteome</keyword>
<dbReference type="EMBL" id="JAKJXO020000001">
    <property type="protein sequence ID" value="KAL1611876.1"/>
    <property type="molecule type" value="Genomic_DNA"/>
</dbReference>